<dbReference type="InterPro" id="IPR053876">
    <property type="entry name" value="Phage_int_M"/>
</dbReference>
<evidence type="ECO:0000256" key="4">
    <source>
        <dbReference type="ARBA" id="ARBA00023172"/>
    </source>
</evidence>
<keyword evidence="2" id="KW-0229">DNA integration</keyword>
<dbReference type="Gene3D" id="1.10.150.130">
    <property type="match status" value="1"/>
</dbReference>
<evidence type="ECO:0000313" key="10">
    <source>
        <dbReference type="Proteomes" id="UP001499987"/>
    </source>
</evidence>
<keyword evidence="10" id="KW-1185">Reference proteome</keyword>
<dbReference type="RefSeq" id="WP_344623842.1">
    <property type="nucleotide sequence ID" value="NZ_BAAALD010000021.1"/>
</dbReference>
<feature type="region of interest" description="Disordered" evidence="6">
    <location>
        <begin position="168"/>
        <end position="188"/>
    </location>
</feature>
<gene>
    <name evidence="9" type="ORF">GCM10009663_27260</name>
</gene>
<dbReference type="Pfam" id="PF22022">
    <property type="entry name" value="Phage_int_M"/>
    <property type="match status" value="1"/>
</dbReference>
<evidence type="ECO:0000256" key="3">
    <source>
        <dbReference type="ARBA" id="ARBA00023125"/>
    </source>
</evidence>
<feature type="domain" description="Core-binding (CB)" evidence="8">
    <location>
        <begin position="86"/>
        <end position="165"/>
    </location>
</feature>
<dbReference type="Proteomes" id="UP001499987">
    <property type="component" value="Unassembled WGS sequence"/>
</dbReference>
<dbReference type="PANTHER" id="PTHR30629">
    <property type="entry name" value="PROPHAGE INTEGRASE"/>
    <property type="match status" value="1"/>
</dbReference>
<comment type="similarity">
    <text evidence="1">Belongs to the 'phage' integrase family.</text>
</comment>
<accession>A0ABN1TJ77</accession>
<dbReference type="Gene3D" id="1.10.443.10">
    <property type="entry name" value="Intergrase catalytic core"/>
    <property type="match status" value="1"/>
</dbReference>
<reference evidence="9 10" key="1">
    <citation type="journal article" date="2019" name="Int. J. Syst. Evol. Microbiol.">
        <title>The Global Catalogue of Microorganisms (GCM) 10K type strain sequencing project: providing services to taxonomists for standard genome sequencing and annotation.</title>
        <authorList>
            <consortium name="The Broad Institute Genomics Platform"/>
            <consortium name="The Broad Institute Genome Sequencing Center for Infectious Disease"/>
            <person name="Wu L."/>
            <person name="Ma J."/>
        </authorList>
    </citation>
    <scope>NUCLEOTIDE SEQUENCE [LARGE SCALE GENOMIC DNA]</scope>
    <source>
        <strain evidence="9 10">JCM 13002</strain>
    </source>
</reference>
<dbReference type="EMBL" id="BAAALD010000021">
    <property type="protein sequence ID" value="GAA1082827.1"/>
    <property type="molecule type" value="Genomic_DNA"/>
</dbReference>
<organism evidence="9 10">
    <name type="scientific">Kitasatospora arboriphila</name>
    <dbReference type="NCBI Taxonomy" id="258052"/>
    <lineage>
        <taxon>Bacteria</taxon>
        <taxon>Bacillati</taxon>
        <taxon>Actinomycetota</taxon>
        <taxon>Actinomycetes</taxon>
        <taxon>Kitasatosporales</taxon>
        <taxon>Streptomycetaceae</taxon>
        <taxon>Kitasatospora</taxon>
    </lineage>
</organism>
<dbReference type="SUPFAM" id="SSF56349">
    <property type="entry name" value="DNA breaking-rejoining enzymes"/>
    <property type="match status" value="1"/>
</dbReference>
<dbReference type="Pfam" id="PF00589">
    <property type="entry name" value="Phage_integrase"/>
    <property type="match status" value="1"/>
</dbReference>
<keyword evidence="4" id="KW-0233">DNA recombination</keyword>
<proteinExistence type="inferred from homology"/>
<evidence type="ECO:0000256" key="1">
    <source>
        <dbReference type="ARBA" id="ARBA00008857"/>
    </source>
</evidence>
<sequence>MAWIEKHGRSWRVRYRNSDGTTGSVPGTFTTEDEARTHAASLATPAPAPSVILTPRHLPPVQQSAPAFTSPAETVPTTPPPGSTRPTVAQWIEEWWDTIDIGDNTLAQYRSITKNHILPRWGTTPVTEVTSADVAKWTKQLRERYKPATVSGIRKLFSLIMADAADNGLRDSNPVRPRNRGRGRTEPRTERVWATEYEVNEIARRILTLAGPNQALLVITAAYTGMRWGELAGLRRERCRTGAPNPCIIIDPEVGALHEVNGELSYGQPKTASSARTVTLPPFLASLLAAELARTSTPPVFTTIRGKHLRRSGFQRRVWAPAVNGTTLPDGTVWKPIKPGLTFHGLRHSHKTWMIEDGIPGVAQARRLGHRLQDKIDDVYSHVAASVEQRLLAALEARWQRALRPAAEVSPE</sequence>
<dbReference type="InterPro" id="IPR013762">
    <property type="entry name" value="Integrase-like_cat_sf"/>
</dbReference>
<evidence type="ECO:0000256" key="2">
    <source>
        <dbReference type="ARBA" id="ARBA00022908"/>
    </source>
</evidence>
<comment type="caution">
    <text evidence="9">The sequence shown here is derived from an EMBL/GenBank/DDBJ whole genome shotgun (WGS) entry which is preliminary data.</text>
</comment>
<dbReference type="InterPro" id="IPR044068">
    <property type="entry name" value="CB"/>
</dbReference>
<evidence type="ECO:0000259" key="8">
    <source>
        <dbReference type="PROSITE" id="PS51900"/>
    </source>
</evidence>
<name>A0ABN1TJ77_9ACTN</name>
<dbReference type="InterPro" id="IPR011010">
    <property type="entry name" value="DNA_brk_join_enz"/>
</dbReference>
<feature type="domain" description="Tyr recombinase" evidence="7">
    <location>
        <begin position="189"/>
        <end position="396"/>
    </location>
</feature>
<dbReference type="PROSITE" id="PS51900">
    <property type="entry name" value="CB"/>
    <property type="match status" value="1"/>
</dbReference>
<dbReference type="InterPro" id="IPR010998">
    <property type="entry name" value="Integrase_recombinase_N"/>
</dbReference>
<evidence type="ECO:0000259" key="7">
    <source>
        <dbReference type="PROSITE" id="PS51898"/>
    </source>
</evidence>
<dbReference type="InterPro" id="IPR002104">
    <property type="entry name" value="Integrase_catalytic"/>
</dbReference>
<dbReference type="InterPro" id="IPR050808">
    <property type="entry name" value="Phage_Integrase"/>
</dbReference>
<keyword evidence="3 5" id="KW-0238">DNA-binding</keyword>
<evidence type="ECO:0000256" key="5">
    <source>
        <dbReference type="PROSITE-ProRule" id="PRU01248"/>
    </source>
</evidence>
<evidence type="ECO:0000313" key="9">
    <source>
        <dbReference type="EMBL" id="GAA1082827.1"/>
    </source>
</evidence>
<evidence type="ECO:0000256" key="6">
    <source>
        <dbReference type="SAM" id="MobiDB-lite"/>
    </source>
</evidence>
<protein>
    <submittedName>
        <fullName evidence="9">Tyrosine-type recombinase/integrase</fullName>
    </submittedName>
</protein>
<dbReference type="PANTHER" id="PTHR30629:SF2">
    <property type="entry name" value="PROPHAGE INTEGRASE INTS-RELATED"/>
    <property type="match status" value="1"/>
</dbReference>
<dbReference type="PROSITE" id="PS51898">
    <property type="entry name" value="TYR_RECOMBINASE"/>
    <property type="match status" value="1"/>
</dbReference>
<feature type="region of interest" description="Disordered" evidence="6">
    <location>
        <begin position="63"/>
        <end position="86"/>
    </location>
</feature>